<name>A0A6N3FPT9_ENTCA</name>
<gene>
    <name evidence="2" type="primary">epsH_2</name>
    <name evidence="2" type="ORF">ECLFYP2_00494</name>
</gene>
<dbReference type="AlphaFoldDB" id="A0A6N3FPT9"/>
<dbReference type="SUPFAM" id="SSF53448">
    <property type="entry name" value="Nucleotide-diphospho-sugar transferases"/>
    <property type="match status" value="1"/>
</dbReference>
<dbReference type="PANTHER" id="PTHR22916:SF3">
    <property type="entry name" value="UDP-GLCNAC:BETAGAL BETA-1,3-N-ACETYLGLUCOSAMINYLTRANSFERASE-LIKE PROTEIN 1"/>
    <property type="match status" value="1"/>
</dbReference>
<dbReference type="EMBL" id="CACRTX010000016">
    <property type="protein sequence ID" value="VYU54081.1"/>
    <property type="molecule type" value="Genomic_DNA"/>
</dbReference>
<evidence type="ECO:0000313" key="2">
    <source>
        <dbReference type="EMBL" id="VYU54081.1"/>
    </source>
</evidence>
<dbReference type="InterPro" id="IPR029044">
    <property type="entry name" value="Nucleotide-diphossugar_trans"/>
</dbReference>
<dbReference type="InterPro" id="IPR001173">
    <property type="entry name" value="Glyco_trans_2-like"/>
</dbReference>
<evidence type="ECO:0000259" key="1">
    <source>
        <dbReference type="Pfam" id="PF00535"/>
    </source>
</evidence>
<sequence>MVVASIILPVFNSELFLEECLNSVLDQTFENFELIIIDDCSTDNSLEIINKYNKVDDRISIHQNKSNQGVSYSRNIGITKAKGEFLFFIDSDDILSPNYLTSLISTQRKFMESFIIAEYQVFEKHISKTKVKTKTRYHYNSKFSYLLKNGYLWNKIFIRKTIIDNNLWMEDYKLREDLIFVIKYAFFVKNFLYLDDVIYFYRKHPLSSSSKLGEEIIDSYLVSKELEKMEIKENLFFYKIKAEIHSSLAIYLLKLKKIDASKLYEKVWLFYLNENKVRFSEFLLMSWKRKIWYILFLLRKNKLEKYYFKLKG</sequence>
<dbReference type="RefSeq" id="WP_375818718.1">
    <property type="nucleotide sequence ID" value="NZ_CACRTX010000016.1"/>
</dbReference>
<feature type="domain" description="Glycosyltransferase 2-like" evidence="1">
    <location>
        <begin position="5"/>
        <end position="147"/>
    </location>
</feature>
<dbReference type="EC" id="2.4.-.-" evidence="2"/>
<dbReference type="Pfam" id="PF00535">
    <property type="entry name" value="Glycos_transf_2"/>
    <property type="match status" value="1"/>
</dbReference>
<dbReference type="GO" id="GO:0016758">
    <property type="term" value="F:hexosyltransferase activity"/>
    <property type="evidence" value="ECO:0007669"/>
    <property type="project" value="UniProtKB-ARBA"/>
</dbReference>
<proteinExistence type="predicted"/>
<keyword evidence="2" id="KW-0808">Transferase</keyword>
<keyword evidence="2" id="KW-0328">Glycosyltransferase</keyword>
<dbReference type="PANTHER" id="PTHR22916">
    <property type="entry name" value="GLYCOSYLTRANSFERASE"/>
    <property type="match status" value="1"/>
</dbReference>
<protein>
    <submittedName>
        <fullName evidence="2">Glycosyltransferase EpsH</fullName>
        <ecNumber evidence="2">2.4.-.-</ecNumber>
    </submittedName>
</protein>
<accession>A0A6N3FPT9</accession>
<reference evidence="2" key="1">
    <citation type="submission" date="2019-11" db="EMBL/GenBank/DDBJ databases">
        <authorList>
            <person name="Feng L."/>
        </authorList>
    </citation>
    <scope>NUCLEOTIDE SEQUENCE</scope>
    <source>
        <strain evidence="2">ECasseliflavusLFYP2</strain>
    </source>
</reference>
<dbReference type="Gene3D" id="3.90.550.10">
    <property type="entry name" value="Spore Coat Polysaccharide Biosynthesis Protein SpsA, Chain A"/>
    <property type="match status" value="1"/>
</dbReference>
<organism evidence="2">
    <name type="scientific">Enterococcus casseliflavus</name>
    <name type="common">Enterococcus flavescens</name>
    <dbReference type="NCBI Taxonomy" id="37734"/>
    <lineage>
        <taxon>Bacteria</taxon>
        <taxon>Bacillati</taxon>
        <taxon>Bacillota</taxon>
        <taxon>Bacilli</taxon>
        <taxon>Lactobacillales</taxon>
        <taxon>Enterococcaceae</taxon>
        <taxon>Enterococcus</taxon>
    </lineage>
</organism>